<gene>
    <name evidence="2" type="ORF">S12H4_56105</name>
</gene>
<organism evidence="2">
    <name type="scientific">marine sediment metagenome</name>
    <dbReference type="NCBI Taxonomy" id="412755"/>
    <lineage>
        <taxon>unclassified sequences</taxon>
        <taxon>metagenomes</taxon>
        <taxon>ecological metagenomes</taxon>
    </lineage>
</organism>
<protein>
    <submittedName>
        <fullName evidence="2">Uncharacterized protein</fullName>
    </submittedName>
</protein>
<feature type="non-terminal residue" evidence="2">
    <location>
        <position position="61"/>
    </location>
</feature>
<evidence type="ECO:0000256" key="1">
    <source>
        <dbReference type="SAM" id="MobiDB-lite"/>
    </source>
</evidence>
<comment type="caution">
    <text evidence="2">The sequence shown here is derived from an EMBL/GenBank/DDBJ whole genome shotgun (WGS) entry which is preliminary data.</text>
</comment>
<accession>X1VYE3</accession>
<feature type="compositionally biased region" description="Basic and acidic residues" evidence="1">
    <location>
        <begin position="1"/>
        <end position="10"/>
    </location>
</feature>
<sequence>MAREWREVKHTRTSKTRRLFEDGQPTNKYSSDVDLTVAASLDDDWSSVGSHVPAGDYFTIT</sequence>
<feature type="region of interest" description="Disordered" evidence="1">
    <location>
        <begin position="1"/>
        <end position="25"/>
    </location>
</feature>
<dbReference type="EMBL" id="BARW01036076">
    <property type="protein sequence ID" value="GAJ24476.1"/>
    <property type="molecule type" value="Genomic_DNA"/>
</dbReference>
<reference evidence="2" key="1">
    <citation type="journal article" date="2014" name="Front. Microbiol.">
        <title>High frequency of phylogenetically diverse reductive dehalogenase-homologous genes in deep subseafloor sedimentary metagenomes.</title>
        <authorList>
            <person name="Kawai M."/>
            <person name="Futagami T."/>
            <person name="Toyoda A."/>
            <person name="Takaki Y."/>
            <person name="Nishi S."/>
            <person name="Hori S."/>
            <person name="Arai W."/>
            <person name="Tsubouchi T."/>
            <person name="Morono Y."/>
            <person name="Uchiyama I."/>
            <person name="Ito T."/>
            <person name="Fujiyama A."/>
            <person name="Inagaki F."/>
            <person name="Takami H."/>
        </authorList>
    </citation>
    <scope>NUCLEOTIDE SEQUENCE</scope>
    <source>
        <strain evidence="2">Expedition CK06-06</strain>
    </source>
</reference>
<proteinExistence type="predicted"/>
<evidence type="ECO:0000313" key="2">
    <source>
        <dbReference type="EMBL" id="GAJ24476.1"/>
    </source>
</evidence>
<dbReference type="AlphaFoldDB" id="X1VYE3"/>
<name>X1VYE3_9ZZZZ</name>